<evidence type="ECO:0000256" key="8">
    <source>
        <dbReference type="ARBA" id="ARBA00023010"/>
    </source>
</evidence>
<keyword evidence="13" id="KW-1185">Reference proteome</keyword>
<evidence type="ECO:0000256" key="4">
    <source>
        <dbReference type="ARBA" id="ARBA00022692"/>
    </source>
</evidence>
<reference evidence="12" key="1">
    <citation type="submission" date="2023-07" db="EMBL/GenBank/DDBJ databases">
        <authorList>
            <consortium name="AG Swart"/>
            <person name="Singh M."/>
            <person name="Singh A."/>
            <person name="Seah K."/>
            <person name="Emmerich C."/>
        </authorList>
    </citation>
    <scope>NUCLEOTIDE SEQUENCE</scope>
    <source>
        <strain evidence="12">DP1</strain>
    </source>
</reference>
<feature type="transmembrane region" description="Helical" evidence="11">
    <location>
        <begin position="20"/>
        <end position="40"/>
    </location>
</feature>
<keyword evidence="5" id="KW-0999">Mitochondrion inner membrane</keyword>
<comment type="subcellular location">
    <subcellularLocation>
        <location evidence="1">Mitochondrion inner membrane</location>
        <topology evidence="1">Multi-pass membrane protein</topology>
    </subcellularLocation>
</comment>
<organism evidence="12 13">
    <name type="scientific">Euplotes crassus</name>
    <dbReference type="NCBI Taxonomy" id="5936"/>
    <lineage>
        <taxon>Eukaryota</taxon>
        <taxon>Sar</taxon>
        <taxon>Alveolata</taxon>
        <taxon>Ciliophora</taxon>
        <taxon>Intramacronucleata</taxon>
        <taxon>Spirotrichea</taxon>
        <taxon>Hypotrichia</taxon>
        <taxon>Euplotida</taxon>
        <taxon>Euplotidae</taxon>
        <taxon>Moneuplotes</taxon>
    </lineage>
</organism>
<evidence type="ECO:0000256" key="6">
    <source>
        <dbReference type="ARBA" id="ARBA00022927"/>
    </source>
</evidence>
<dbReference type="PANTHER" id="PTHR10485">
    <property type="entry name" value="MITOCHONDRIAL IMPORT INNER MEMBRANE TRANSLOCASE SUBUNIT TIM-17"/>
    <property type="match status" value="1"/>
</dbReference>
<keyword evidence="4 11" id="KW-0812">Transmembrane</keyword>
<dbReference type="Pfam" id="PF02466">
    <property type="entry name" value="Tim17"/>
    <property type="match status" value="1"/>
</dbReference>
<evidence type="ECO:0000256" key="1">
    <source>
        <dbReference type="ARBA" id="ARBA00004448"/>
    </source>
</evidence>
<evidence type="ECO:0000256" key="2">
    <source>
        <dbReference type="ARBA" id="ARBA00008444"/>
    </source>
</evidence>
<keyword evidence="7 11" id="KW-1133">Transmembrane helix</keyword>
<name>A0AAD1XRE9_EUPCR</name>
<dbReference type="AlphaFoldDB" id="A0AAD1XRE9"/>
<dbReference type="GO" id="GO:0008320">
    <property type="term" value="F:protein transmembrane transporter activity"/>
    <property type="evidence" value="ECO:0007669"/>
    <property type="project" value="TreeGrafter"/>
</dbReference>
<evidence type="ECO:0000256" key="7">
    <source>
        <dbReference type="ARBA" id="ARBA00022989"/>
    </source>
</evidence>
<evidence type="ECO:0000256" key="5">
    <source>
        <dbReference type="ARBA" id="ARBA00022792"/>
    </source>
</evidence>
<evidence type="ECO:0000256" key="11">
    <source>
        <dbReference type="SAM" id="Phobius"/>
    </source>
</evidence>
<protein>
    <submittedName>
        <fullName evidence="12">Uncharacterized protein</fullName>
    </submittedName>
</protein>
<comment type="caution">
    <text evidence="12">The sequence shown here is derived from an EMBL/GenBank/DDBJ whole genome shotgun (WGS) entry which is preliminary data.</text>
</comment>
<evidence type="ECO:0000313" key="13">
    <source>
        <dbReference type="Proteomes" id="UP001295684"/>
    </source>
</evidence>
<keyword evidence="8" id="KW-0811">Translocation</keyword>
<dbReference type="Proteomes" id="UP001295684">
    <property type="component" value="Unassembled WGS sequence"/>
</dbReference>
<comment type="similarity">
    <text evidence="2">Belongs to the Tim17/Tim22/Tim23 family.</text>
</comment>
<evidence type="ECO:0000256" key="10">
    <source>
        <dbReference type="ARBA" id="ARBA00023136"/>
    </source>
</evidence>
<accession>A0AAD1XRE9</accession>
<dbReference type="PANTHER" id="PTHR10485:SF0">
    <property type="entry name" value="AT05822P-RELATED"/>
    <property type="match status" value="1"/>
</dbReference>
<dbReference type="GO" id="GO:0005744">
    <property type="term" value="C:TIM23 mitochondrial import inner membrane translocase complex"/>
    <property type="evidence" value="ECO:0007669"/>
    <property type="project" value="TreeGrafter"/>
</dbReference>
<dbReference type="GO" id="GO:0030150">
    <property type="term" value="P:protein import into mitochondrial matrix"/>
    <property type="evidence" value="ECO:0007669"/>
    <property type="project" value="TreeGrafter"/>
</dbReference>
<feature type="transmembrane region" description="Helical" evidence="11">
    <location>
        <begin position="61"/>
        <end position="82"/>
    </location>
</feature>
<keyword evidence="6" id="KW-0653">Protein transport</keyword>
<keyword evidence="9" id="KW-0496">Mitochondrion</keyword>
<proteinExistence type="inferred from homology"/>
<gene>
    <name evidence="12" type="ORF">ECRASSUSDP1_LOCUS18795</name>
</gene>
<feature type="transmembrane region" description="Helical" evidence="11">
    <location>
        <begin position="116"/>
        <end position="138"/>
    </location>
</feature>
<evidence type="ECO:0000256" key="3">
    <source>
        <dbReference type="ARBA" id="ARBA00022448"/>
    </source>
</evidence>
<keyword evidence="3" id="KW-0813">Transport</keyword>
<evidence type="ECO:0000256" key="9">
    <source>
        <dbReference type="ARBA" id="ARBA00023128"/>
    </source>
</evidence>
<sequence>MSSVAYHRSPCPGRIFEDLGVGFSLGCFGGSLIYFFKGAWNSPRRMKIRGGLAHIRNRAPFMGGSFAMWGGCFSSCDCLMIWLRQKDDPLNACVAGFVTGGVLAIRSGASNAFKNAVIGGGILCLIEGVSVVLQAVMMKKQQMMQEQMQRMELERMRQAQAQNKNPWEIEFNEKEAISGTPKSFEF</sequence>
<keyword evidence="10 11" id="KW-0472">Membrane</keyword>
<evidence type="ECO:0000313" key="12">
    <source>
        <dbReference type="EMBL" id="CAI2377409.1"/>
    </source>
</evidence>
<dbReference type="EMBL" id="CAMPGE010019050">
    <property type="protein sequence ID" value="CAI2377409.1"/>
    <property type="molecule type" value="Genomic_DNA"/>
</dbReference>